<dbReference type="InterPro" id="IPR046938">
    <property type="entry name" value="DNA_clamp_sf"/>
</dbReference>
<dbReference type="Gene3D" id="3.10.150.10">
    <property type="entry name" value="DNA Polymerase III, subunit A, domain 2"/>
    <property type="match status" value="1"/>
</dbReference>
<evidence type="ECO:0000256" key="7">
    <source>
        <dbReference type="ARBA" id="ARBA00022932"/>
    </source>
</evidence>
<keyword evidence="8" id="KW-0238">DNA-binding</keyword>
<comment type="subunit">
    <text evidence="9">Forms a ring-shaped head-to-tail homodimer around DNA.</text>
</comment>
<keyword evidence="6 9" id="KW-0235">DNA replication</keyword>
<keyword evidence="4 9" id="KW-0808">Transferase</keyword>
<dbReference type="InterPro" id="IPR022637">
    <property type="entry name" value="DNA_polIII_beta_cen"/>
</dbReference>
<dbReference type="AlphaFoldDB" id="A0A0G0NPX8"/>
<dbReference type="CDD" id="cd00140">
    <property type="entry name" value="beta_clamp"/>
    <property type="match status" value="1"/>
</dbReference>
<dbReference type="GO" id="GO:0006271">
    <property type="term" value="P:DNA strand elongation involved in DNA replication"/>
    <property type="evidence" value="ECO:0007669"/>
    <property type="project" value="TreeGrafter"/>
</dbReference>
<evidence type="ECO:0000259" key="11">
    <source>
        <dbReference type="Pfam" id="PF02767"/>
    </source>
</evidence>
<evidence type="ECO:0000259" key="10">
    <source>
        <dbReference type="Pfam" id="PF00712"/>
    </source>
</evidence>
<accession>A0A0G0NPX8</accession>
<dbReference type="InterPro" id="IPR022634">
    <property type="entry name" value="DNA_polIII_beta_N"/>
</dbReference>
<dbReference type="GO" id="GO:0009360">
    <property type="term" value="C:DNA polymerase III complex"/>
    <property type="evidence" value="ECO:0007669"/>
    <property type="project" value="InterPro"/>
</dbReference>
<dbReference type="SMART" id="SM00480">
    <property type="entry name" value="POL3Bc"/>
    <property type="match status" value="1"/>
</dbReference>
<dbReference type="GO" id="GO:0003677">
    <property type="term" value="F:DNA binding"/>
    <property type="evidence" value="ECO:0007669"/>
    <property type="project" value="UniProtKB-UniRule"/>
</dbReference>
<evidence type="ECO:0000313" key="13">
    <source>
        <dbReference type="EMBL" id="KKQ87959.1"/>
    </source>
</evidence>
<dbReference type="PIRSF" id="PIRSF000804">
    <property type="entry name" value="DNA_pol_III_b"/>
    <property type="match status" value="1"/>
</dbReference>
<evidence type="ECO:0000256" key="9">
    <source>
        <dbReference type="PIRNR" id="PIRNR000804"/>
    </source>
</evidence>
<evidence type="ECO:0000256" key="3">
    <source>
        <dbReference type="ARBA" id="ARBA00022490"/>
    </source>
</evidence>
<gene>
    <name evidence="13" type="ORF">UT12_C0031G0004</name>
</gene>
<evidence type="ECO:0000256" key="4">
    <source>
        <dbReference type="ARBA" id="ARBA00022679"/>
    </source>
</evidence>
<comment type="subcellular location">
    <subcellularLocation>
        <location evidence="1 9">Cytoplasm</location>
    </subcellularLocation>
</comment>
<organism evidence="13 14">
    <name type="scientific">Candidatus Curtissbacteria bacterium GW2011_GWC2_38_9</name>
    <dbReference type="NCBI Taxonomy" id="1618414"/>
    <lineage>
        <taxon>Bacteria</taxon>
        <taxon>Candidatus Curtissiibacteriota</taxon>
    </lineage>
</organism>
<dbReference type="PANTHER" id="PTHR30478:SF0">
    <property type="entry name" value="BETA SLIDING CLAMP"/>
    <property type="match status" value="1"/>
</dbReference>
<comment type="similarity">
    <text evidence="2 9">Belongs to the beta sliding clamp family.</text>
</comment>
<dbReference type="Proteomes" id="UP000034893">
    <property type="component" value="Unassembled WGS sequence"/>
</dbReference>
<dbReference type="SUPFAM" id="SSF55979">
    <property type="entry name" value="DNA clamp"/>
    <property type="match status" value="3"/>
</dbReference>
<evidence type="ECO:0000256" key="5">
    <source>
        <dbReference type="ARBA" id="ARBA00022695"/>
    </source>
</evidence>
<dbReference type="GO" id="GO:0008408">
    <property type="term" value="F:3'-5' exonuclease activity"/>
    <property type="evidence" value="ECO:0007669"/>
    <property type="project" value="InterPro"/>
</dbReference>
<feature type="domain" description="DNA polymerase III beta sliding clamp central" evidence="11">
    <location>
        <begin position="127"/>
        <end position="240"/>
    </location>
</feature>
<dbReference type="GO" id="GO:0003887">
    <property type="term" value="F:DNA-directed DNA polymerase activity"/>
    <property type="evidence" value="ECO:0007669"/>
    <property type="project" value="UniProtKB-UniRule"/>
</dbReference>
<dbReference type="Gene3D" id="3.70.10.10">
    <property type="match status" value="1"/>
</dbReference>
<dbReference type="Pfam" id="PF02767">
    <property type="entry name" value="DNA_pol3_beta_2"/>
    <property type="match status" value="1"/>
</dbReference>
<feature type="domain" description="DNA polymerase III beta sliding clamp C-terminal" evidence="12">
    <location>
        <begin position="242"/>
        <end position="362"/>
    </location>
</feature>
<evidence type="ECO:0000256" key="2">
    <source>
        <dbReference type="ARBA" id="ARBA00010752"/>
    </source>
</evidence>
<dbReference type="PANTHER" id="PTHR30478">
    <property type="entry name" value="DNA POLYMERASE III SUBUNIT BETA"/>
    <property type="match status" value="1"/>
</dbReference>
<protein>
    <recommendedName>
        <fullName evidence="9">Beta sliding clamp</fullName>
    </recommendedName>
</protein>
<sequence>MKLEVSVDKLKNAVALASRIVGKNLSLPILSTILFKVSGKLLNIRSTNLSLGIEIEIPAKVSKEGVVAVSGDILNNIFSNINQNTVTLESLQGNILINSKNSNILVKSLPAEDFPTIPSVSGKTFNINSNILINGIKSVHWSALVSDIKPEISSVYMWSENGQLVFVATDSFRLAEKRIKTKNQEEIPGIILPFRNVVEIIRIFDGLDGEIKINYNKNQISFSCNGIYVTSRLIDGIYPDYRQIIPKEKTTETIVLKQDFLSALKIAGVFSGKFNQISLIARPREKNFFINSKSAEVGENHTRVDAALSGENIEVNLNLKYLMDCLPAISDDSIVIRFNGADKPILARGVSDSSFTYLIMPISPSKSETKTEK</sequence>
<keyword evidence="7 9" id="KW-0239">DNA-directed DNA polymerase</keyword>
<evidence type="ECO:0000256" key="8">
    <source>
        <dbReference type="ARBA" id="ARBA00023125"/>
    </source>
</evidence>
<evidence type="ECO:0000256" key="6">
    <source>
        <dbReference type="ARBA" id="ARBA00022705"/>
    </source>
</evidence>
<dbReference type="GO" id="GO:0005737">
    <property type="term" value="C:cytoplasm"/>
    <property type="evidence" value="ECO:0007669"/>
    <property type="project" value="UniProtKB-SubCell"/>
</dbReference>
<dbReference type="EMBL" id="LBVP01000031">
    <property type="protein sequence ID" value="KKQ87959.1"/>
    <property type="molecule type" value="Genomic_DNA"/>
</dbReference>
<dbReference type="Pfam" id="PF02768">
    <property type="entry name" value="DNA_pol3_beta_3"/>
    <property type="match status" value="1"/>
</dbReference>
<dbReference type="InterPro" id="IPR022635">
    <property type="entry name" value="DNA_polIII_beta_C"/>
</dbReference>
<keyword evidence="3 9" id="KW-0963">Cytoplasm</keyword>
<evidence type="ECO:0000313" key="14">
    <source>
        <dbReference type="Proteomes" id="UP000034893"/>
    </source>
</evidence>
<dbReference type="Pfam" id="PF00712">
    <property type="entry name" value="DNA_pol3_beta"/>
    <property type="match status" value="1"/>
</dbReference>
<dbReference type="InterPro" id="IPR001001">
    <property type="entry name" value="DNA_polIII_beta"/>
</dbReference>
<evidence type="ECO:0000256" key="1">
    <source>
        <dbReference type="ARBA" id="ARBA00004496"/>
    </source>
</evidence>
<comment type="caution">
    <text evidence="13">The sequence shown here is derived from an EMBL/GenBank/DDBJ whole genome shotgun (WGS) entry which is preliminary data.</text>
</comment>
<name>A0A0G0NPX8_9BACT</name>
<dbReference type="NCBIfam" id="TIGR00663">
    <property type="entry name" value="dnan"/>
    <property type="match status" value="1"/>
</dbReference>
<evidence type="ECO:0000259" key="12">
    <source>
        <dbReference type="Pfam" id="PF02768"/>
    </source>
</evidence>
<proteinExistence type="inferred from homology"/>
<feature type="domain" description="DNA polymerase III beta sliding clamp N-terminal" evidence="10">
    <location>
        <begin position="1"/>
        <end position="118"/>
    </location>
</feature>
<comment type="function">
    <text evidence="9">Confers DNA tethering and processivity to DNA polymerases and other proteins. Acts as a clamp, forming a ring around DNA (a reaction catalyzed by the clamp-loading complex) which diffuses in an ATP-independent manner freely and bidirectionally along dsDNA. Initially characterized for its ability to contact the catalytic subunit of DNA polymerase III (Pol III), a complex, multichain enzyme responsible for most of the replicative synthesis in bacteria; Pol III exhibits 3'-5' exonuclease proofreading activity. The beta chain is required for initiation of replication as well as for processivity of DNA replication.</text>
</comment>
<keyword evidence="5 9" id="KW-0548">Nucleotidyltransferase</keyword>
<reference evidence="13 14" key="1">
    <citation type="journal article" date="2015" name="Nature">
        <title>rRNA introns, odd ribosomes, and small enigmatic genomes across a large radiation of phyla.</title>
        <authorList>
            <person name="Brown C.T."/>
            <person name="Hug L.A."/>
            <person name="Thomas B.C."/>
            <person name="Sharon I."/>
            <person name="Castelle C.J."/>
            <person name="Singh A."/>
            <person name="Wilkins M.J."/>
            <person name="Williams K.H."/>
            <person name="Banfield J.F."/>
        </authorList>
    </citation>
    <scope>NUCLEOTIDE SEQUENCE [LARGE SCALE GENOMIC DNA]</scope>
</reference>